<evidence type="ECO:0000259" key="10">
    <source>
        <dbReference type="PROSITE" id="PS50165"/>
    </source>
</evidence>
<dbReference type="InterPro" id="IPR036876">
    <property type="entry name" value="UVR_dom_sf"/>
</dbReference>
<dbReference type="InterPro" id="IPR038476">
    <property type="entry name" value="UvrC_RNase_H_dom_sf"/>
</dbReference>
<keyword evidence="2 7" id="KW-0227">DNA damage</keyword>
<dbReference type="GO" id="GO:0006289">
    <property type="term" value="P:nucleotide-excision repair"/>
    <property type="evidence" value="ECO:0007669"/>
    <property type="project" value="UniProtKB-UniRule"/>
</dbReference>
<gene>
    <name evidence="7" type="primary">uvrC</name>
    <name evidence="11" type="ORF">SAMN02745110_00091</name>
</gene>
<dbReference type="GO" id="GO:0003677">
    <property type="term" value="F:DNA binding"/>
    <property type="evidence" value="ECO:0007669"/>
    <property type="project" value="UniProtKB-UniRule"/>
</dbReference>
<comment type="similarity">
    <text evidence="7">Belongs to the UvrC family.</text>
</comment>
<keyword evidence="5 7" id="KW-0234">DNA repair</keyword>
<dbReference type="Proteomes" id="UP000189857">
    <property type="component" value="Unassembled WGS sequence"/>
</dbReference>
<dbReference type="InterPro" id="IPR041663">
    <property type="entry name" value="DisA/LigA_HHH"/>
</dbReference>
<dbReference type="Gene3D" id="3.30.420.340">
    <property type="entry name" value="UvrC, RNAse H endonuclease domain"/>
    <property type="match status" value="1"/>
</dbReference>
<comment type="subcellular location">
    <subcellularLocation>
        <location evidence="7">Cytoplasm</location>
    </subcellularLocation>
</comment>
<dbReference type="InterPro" id="IPR000305">
    <property type="entry name" value="GIY-YIG_endonuc"/>
</dbReference>
<evidence type="ECO:0000256" key="2">
    <source>
        <dbReference type="ARBA" id="ARBA00022763"/>
    </source>
</evidence>
<dbReference type="PROSITE" id="PS50164">
    <property type="entry name" value="GIY_YIG"/>
    <property type="match status" value="1"/>
</dbReference>
<dbReference type="InterPro" id="IPR047296">
    <property type="entry name" value="GIY-YIG_UvrC_Cho"/>
</dbReference>
<dbReference type="CDD" id="cd10434">
    <property type="entry name" value="GIY-YIG_UvrC_Cho"/>
    <property type="match status" value="1"/>
</dbReference>
<comment type="subunit">
    <text evidence="7">Interacts with UvrB in an incision complex.</text>
</comment>
<evidence type="ECO:0000313" key="12">
    <source>
        <dbReference type="Proteomes" id="UP000189857"/>
    </source>
</evidence>
<evidence type="ECO:0000256" key="5">
    <source>
        <dbReference type="ARBA" id="ARBA00023204"/>
    </source>
</evidence>
<dbReference type="InterPro" id="IPR035901">
    <property type="entry name" value="GIY-YIG_endonuc_sf"/>
</dbReference>
<evidence type="ECO:0000256" key="3">
    <source>
        <dbReference type="ARBA" id="ARBA00022769"/>
    </source>
</evidence>
<dbReference type="SUPFAM" id="SSF82771">
    <property type="entry name" value="GIY-YIG endonuclease"/>
    <property type="match status" value="1"/>
</dbReference>
<organism evidence="11 12">
    <name type="scientific">Eubacterium ruminantium</name>
    <dbReference type="NCBI Taxonomy" id="42322"/>
    <lineage>
        <taxon>Bacteria</taxon>
        <taxon>Bacillati</taxon>
        <taxon>Bacillota</taxon>
        <taxon>Clostridia</taxon>
        <taxon>Eubacteriales</taxon>
        <taxon>Eubacteriaceae</taxon>
        <taxon>Eubacterium</taxon>
    </lineage>
</organism>
<protein>
    <recommendedName>
        <fullName evidence="7">UvrABC system protein C</fullName>
        <shortName evidence="7">Protein UvrC</shortName>
    </recommendedName>
    <alternativeName>
        <fullName evidence="7">Excinuclease ABC subunit C</fullName>
    </alternativeName>
</protein>
<keyword evidence="3 7" id="KW-0228">DNA excision</keyword>
<dbReference type="PROSITE" id="PS50151">
    <property type="entry name" value="UVR"/>
    <property type="match status" value="1"/>
</dbReference>
<sequence>MSDKKIFNIEEELNKLPKTPGVYIMHSDTGAILYVGKAVNLHNRVRQYFRNGHGHNNSPKIIKMVSQIAYFEYIITSSELEALVLECNLIKENRPKYNTLMTDDKGYPYIKVTVEEAIPRIFMVHQMHRDKSRYFGPYTDRAAVKDIVSLLRKLYKLRHCNKKLPEQAMKERPCLYHQIGECSGPCNYLISEEEYNLNVKKAMDFLNGDYKETMNLLTEQMKQYASELDFEKAAKTRDLIESIKHIMDKQRITDAGGDDKDIIAIARNKADTVISIFFVRDGQLIGRENHHMRNDETDTSKDIISDFIKQFYIGTPFIPKEIITEFPVSEVELIEEFLKERCSHKVTIINPQKGEKVRLLELAHDNAALVLSQDIERIKRKEKRTIGAVEEIAEILGIEKASRMEAFDISNISGYLSVASMVVFENGEPKKNAYRKFRLRTVTGPDDYASMKEVLSRRYTDDKLGAFPDVIMMDGGKGQVNIAETVLNSLGLNIPVCGMVKDDNHRTRGLYYKNEEVMFNKGSEAMNMITALQDETHRFAIEYHKNLRSKEQVHSILDDIPGIGPKRRKILMQHFQNIDTLRNATLEELSSVPDIPQNTASSIFEFFHNDKQ</sequence>
<feature type="domain" description="UVR" evidence="8">
    <location>
        <begin position="211"/>
        <end position="246"/>
    </location>
</feature>
<dbReference type="FunFam" id="3.40.1440.10:FF:000001">
    <property type="entry name" value="UvrABC system protein C"/>
    <property type="match status" value="1"/>
</dbReference>
<dbReference type="GO" id="GO:0005737">
    <property type="term" value="C:cytoplasm"/>
    <property type="evidence" value="ECO:0007669"/>
    <property type="project" value="UniProtKB-SubCell"/>
</dbReference>
<keyword evidence="1 7" id="KW-0963">Cytoplasm</keyword>
<reference evidence="11 12" key="1">
    <citation type="submission" date="2017-02" db="EMBL/GenBank/DDBJ databases">
        <authorList>
            <person name="Peterson S.W."/>
        </authorList>
    </citation>
    <scope>NUCLEOTIDE SEQUENCE [LARGE SCALE GENOMIC DNA]</scope>
    <source>
        <strain evidence="11 12">ATCC 17233</strain>
    </source>
</reference>
<dbReference type="InterPro" id="IPR004791">
    <property type="entry name" value="UvrC"/>
</dbReference>
<dbReference type="InterPro" id="IPR001162">
    <property type="entry name" value="UvrC_RNase_H_dom"/>
</dbReference>
<dbReference type="InterPro" id="IPR050066">
    <property type="entry name" value="UvrABC_protein_C"/>
</dbReference>
<dbReference type="InterPro" id="IPR001943">
    <property type="entry name" value="UVR_dom"/>
</dbReference>
<evidence type="ECO:0000256" key="4">
    <source>
        <dbReference type="ARBA" id="ARBA00022881"/>
    </source>
</evidence>
<name>A0A1T4K1M0_9FIRM</name>
<feature type="domain" description="GIY-YIG" evidence="9">
    <location>
        <begin position="18"/>
        <end position="99"/>
    </location>
</feature>
<dbReference type="NCBIfam" id="NF001824">
    <property type="entry name" value="PRK00558.1-5"/>
    <property type="match status" value="1"/>
</dbReference>
<comment type="function">
    <text evidence="7">The UvrABC repair system catalyzes the recognition and processing of DNA lesions. UvrC both incises the 5' and 3' sides of the lesion. The N-terminal half is responsible for the 3' incision and the C-terminal half is responsible for the 5' incision.</text>
</comment>
<dbReference type="GO" id="GO:0009381">
    <property type="term" value="F:excinuclease ABC activity"/>
    <property type="evidence" value="ECO:0007669"/>
    <property type="project" value="UniProtKB-UniRule"/>
</dbReference>
<evidence type="ECO:0000256" key="7">
    <source>
        <dbReference type="HAMAP-Rule" id="MF_00203"/>
    </source>
</evidence>
<dbReference type="Gene3D" id="3.40.1440.10">
    <property type="entry name" value="GIY-YIG endonuclease"/>
    <property type="match status" value="1"/>
</dbReference>
<dbReference type="NCBIfam" id="TIGR00194">
    <property type="entry name" value="uvrC"/>
    <property type="match status" value="1"/>
</dbReference>
<keyword evidence="12" id="KW-1185">Reference proteome</keyword>
<dbReference type="Pfam" id="PF02151">
    <property type="entry name" value="UVR"/>
    <property type="match status" value="1"/>
</dbReference>
<dbReference type="PANTHER" id="PTHR30562:SF1">
    <property type="entry name" value="UVRABC SYSTEM PROTEIN C"/>
    <property type="match status" value="1"/>
</dbReference>
<dbReference type="GO" id="GO:0009432">
    <property type="term" value="P:SOS response"/>
    <property type="evidence" value="ECO:0007669"/>
    <property type="project" value="UniProtKB-UniRule"/>
</dbReference>
<evidence type="ECO:0000259" key="9">
    <source>
        <dbReference type="PROSITE" id="PS50164"/>
    </source>
</evidence>
<dbReference type="SMART" id="SM00465">
    <property type="entry name" value="GIYc"/>
    <property type="match status" value="1"/>
</dbReference>
<dbReference type="PROSITE" id="PS50165">
    <property type="entry name" value="UVRC"/>
    <property type="match status" value="1"/>
</dbReference>
<accession>A0A1T4K1M0</accession>
<dbReference type="AlphaFoldDB" id="A0A1T4K1M0"/>
<dbReference type="Pfam" id="PF22920">
    <property type="entry name" value="UvrC_RNaseH"/>
    <property type="match status" value="1"/>
</dbReference>
<dbReference type="SUPFAM" id="SSF46600">
    <property type="entry name" value="C-terminal UvrC-binding domain of UvrB"/>
    <property type="match status" value="1"/>
</dbReference>
<dbReference type="EMBL" id="FUXA01000003">
    <property type="protein sequence ID" value="SJZ36283.1"/>
    <property type="molecule type" value="Genomic_DNA"/>
</dbReference>
<evidence type="ECO:0000313" key="11">
    <source>
        <dbReference type="EMBL" id="SJZ36283.1"/>
    </source>
</evidence>
<dbReference type="Gene3D" id="1.10.150.20">
    <property type="entry name" value="5' to 3' exonuclease, C-terminal subdomain"/>
    <property type="match status" value="1"/>
</dbReference>
<proteinExistence type="inferred from homology"/>
<dbReference type="Pfam" id="PF01541">
    <property type="entry name" value="GIY-YIG"/>
    <property type="match status" value="1"/>
</dbReference>
<evidence type="ECO:0000259" key="8">
    <source>
        <dbReference type="PROSITE" id="PS50151"/>
    </source>
</evidence>
<dbReference type="RefSeq" id="WP_242870150.1">
    <property type="nucleotide sequence ID" value="NZ_FMTO01000002.1"/>
</dbReference>
<dbReference type="SUPFAM" id="SSF47781">
    <property type="entry name" value="RuvA domain 2-like"/>
    <property type="match status" value="1"/>
</dbReference>
<dbReference type="GO" id="GO:0009380">
    <property type="term" value="C:excinuclease repair complex"/>
    <property type="evidence" value="ECO:0007669"/>
    <property type="project" value="InterPro"/>
</dbReference>
<feature type="domain" description="UvrC family homology region profile" evidence="10">
    <location>
        <begin position="262"/>
        <end position="487"/>
    </location>
</feature>
<dbReference type="Pfam" id="PF08459">
    <property type="entry name" value="UvrC_RNaseH_dom"/>
    <property type="match status" value="1"/>
</dbReference>
<dbReference type="Gene3D" id="4.10.860.10">
    <property type="entry name" value="UVR domain"/>
    <property type="match status" value="1"/>
</dbReference>
<dbReference type="InterPro" id="IPR010994">
    <property type="entry name" value="RuvA_2-like"/>
</dbReference>
<dbReference type="Pfam" id="PF12826">
    <property type="entry name" value="HHH_2"/>
    <property type="match status" value="1"/>
</dbReference>
<dbReference type="PANTHER" id="PTHR30562">
    <property type="entry name" value="UVRC/OXIDOREDUCTASE"/>
    <property type="match status" value="1"/>
</dbReference>
<keyword evidence="6 7" id="KW-0742">SOS response</keyword>
<evidence type="ECO:0000256" key="6">
    <source>
        <dbReference type="ARBA" id="ARBA00023236"/>
    </source>
</evidence>
<evidence type="ECO:0000256" key="1">
    <source>
        <dbReference type="ARBA" id="ARBA00022490"/>
    </source>
</evidence>
<keyword evidence="4 7" id="KW-0267">Excision nuclease</keyword>
<dbReference type="HAMAP" id="MF_00203">
    <property type="entry name" value="UvrC"/>
    <property type="match status" value="1"/>
</dbReference>